<evidence type="ECO:0000256" key="1">
    <source>
        <dbReference type="SAM" id="MobiDB-lite"/>
    </source>
</evidence>
<dbReference type="EMBL" id="OU342829">
    <property type="protein sequence ID" value="CAG7581043.1"/>
    <property type="molecule type" value="Genomic_DNA"/>
</dbReference>
<feature type="compositionally biased region" description="Polar residues" evidence="1">
    <location>
        <begin position="40"/>
        <end position="52"/>
    </location>
</feature>
<reference evidence="2" key="1">
    <citation type="submission" date="2021-06" db="EMBL/GenBank/DDBJ databases">
        <authorList>
            <person name="Gannon L."/>
            <person name="Redgwell R T."/>
            <person name="Michniewski S."/>
            <person name="Harrison D C."/>
            <person name="Millard A."/>
        </authorList>
    </citation>
    <scope>NUCLEOTIDE SEQUENCE</scope>
</reference>
<gene>
    <name evidence="2" type="ORF">SLAVMIC_00643</name>
</gene>
<organism evidence="2">
    <name type="scientific">uncultured marine phage</name>
    <dbReference type="NCBI Taxonomy" id="707152"/>
    <lineage>
        <taxon>Viruses</taxon>
        <taxon>environmental samples</taxon>
    </lineage>
</organism>
<feature type="region of interest" description="Disordered" evidence="1">
    <location>
        <begin position="39"/>
        <end position="82"/>
    </location>
</feature>
<proteinExistence type="predicted"/>
<sequence length="82" mass="9065">MKLNLNSEHIIDLVSQNPNNAELGKVIREYVSKNSKLKKYNQTGQSDPNQLSLDFGDQGHYEDVDEDEAIDLGDASSNLSVG</sequence>
<protein>
    <submittedName>
        <fullName evidence="2">Uncharacterized protein</fullName>
    </submittedName>
</protein>
<name>A0A8D9FR97_9VIRU</name>
<accession>A0A8D9FR97</accession>
<evidence type="ECO:0000313" key="2">
    <source>
        <dbReference type="EMBL" id="CAG7581043.1"/>
    </source>
</evidence>